<evidence type="ECO:0000313" key="2">
    <source>
        <dbReference type="Proteomes" id="UP000438448"/>
    </source>
</evidence>
<sequence length="102" mass="11108">MDRIDRDEVVRVLEAVIDVVGGPDTDVSWSGYDDPAEVVADLRGLSRRVRPPGPDRGTVRQISLLFAPTGAVQEISISSGWGDEFLGLADRMDRALGEIDWG</sequence>
<name>A0A7K0CVN2_9NOCA</name>
<organism evidence="1 2">
    <name type="scientific">Nocardia macrotermitis</name>
    <dbReference type="NCBI Taxonomy" id="2585198"/>
    <lineage>
        <taxon>Bacteria</taxon>
        <taxon>Bacillati</taxon>
        <taxon>Actinomycetota</taxon>
        <taxon>Actinomycetes</taxon>
        <taxon>Mycobacteriales</taxon>
        <taxon>Nocardiaceae</taxon>
        <taxon>Nocardia</taxon>
    </lineage>
</organism>
<dbReference type="RefSeq" id="WP_153407498.1">
    <property type="nucleotide sequence ID" value="NZ_WEGK01000001.1"/>
</dbReference>
<dbReference type="AlphaFoldDB" id="A0A7K0CVN2"/>
<comment type="caution">
    <text evidence="1">The sequence shown here is derived from an EMBL/GenBank/DDBJ whole genome shotgun (WGS) entry which is preliminary data.</text>
</comment>
<reference evidence="1 2" key="1">
    <citation type="submission" date="2019-10" db="EMBL/GenBank/DDBJ databases">
        <title>Nocardia macrotermitis sp. nov. and Nocardia aurantia sp. nov., isolated from the gut of fungus growing-termite Macrotermes natalensis.</title>
        <authorList>
            <person name="Benndorf R."/>
            <person name="Schwitalla J."/>
            <person name="Martin K."/>
            <person name="De Beer W."/>
            <person name="Kaster A.-K."/>
            <person name="Vollmers J."/>
            <person name="Poulsen M."/>
            <person name="Beemelmanns C."/>
        </authorList>
    </citation>
    <scope>NUCLEOTIDE SEQUENCE [LARGE SCALE GENOMIC DNA]</scope>
    <source>
        <strain evidence="1 2">RB20</strain>
    </source>
</reference>
<dbReference type="OrthoDB" id="3393486at2"/>
<protein>
    <submittedName>
        <fullName evidence="1">Uncharacterized protein</fullName>
    </submittedName>
</protein>
<dbReference type="Proteomes" id="UP000438448">
    <property type="component" value="Unassembled WGS sequence"/>
</dbReference>
<accession>A0A7K0CVN2</accession>
<gene>
    <name evidence="1" type="ORF">NRB20_05150</name>
</gene>
<dbReference type="EMBL" id="WEGK01000001">
    <property type="protein sequence ID" value="MQY17451.1"/>
    <property type="molecule type" value="Genomic_DNA"/>
</dbReference>
<keyword evidence="2" id="KW-1185">Reference proteome</keyword>
<proteinExistence type="predicted"/>
<evidence type="ECO:0000313" key="1">
    <source>
        <dbReference type="EMBL" id="MQY17451.1"/>
    </source>
</evidence>